<keyword evidence="5" id="KW-0819">tRNA processing</keyword>
<evidence type="ECO:0000313" key="12">
    <source>
        <dbReference type="Proteomes" id="UP000721442"/>
    </source>
</evidence>
<dbReference type="InterPro" id="IPR003442">
    <property type="entry name" value="T6A_TsaE"/>
</dbReference>
<name>A0A940DFS6_9PROT</name>
<evidence type="ECO:0000256" key="8">
    <source>
        <dbReference type="ARBA" id="ARBA00022840"/>
    </source>
</evidence>
<dbReference type="NCBIfam" id="TIGR00150">
    <property type="entry name" value="T6A_YjeE"/>
    <property type="match status" value="1"/>
</dbReference>
<dbReference type="SUPFAM" id="SSF52540">
    <property type="entry name" value="P-loop containing nucleoside triphosphate hydrolases"/>
    <property type="match status" value="1"/>
</dbReference>
<dbReference type="InterPro" id="IPR027417">
    <property type="entry name" value="P-loop_NTPase"/>
</dbReference>
<evidence type="ECO:0000256" key="7">
    <source>
        <dbReference type="ARBA" id="ARBA00022741"/>
    </source>
</evidence>
<evidence type="ECO:0000256" key="10">
    <source>
        <dbReference type="ARBA" id="ARBA00032441"/>
    </source>
</evidence>
<keyword evidence="6" id="KW-0479">Metal-binding</keyword>
<comment type="caution">
    <text evidence="11">The sequence shown here is derived from an EMBL/GenBank/DDBJ whole genome shotgun (WGS) entry which is preliminary data.</text>
</comment>
<reference evidence="11" key="2">
    <citation type="journal article" date="2021" name="PeerJ">
        <title>Extensive microbial diversity within the chicken gut microbiome revealed by metagenomics and culture.</title>
        <authorList>
            <person name="Gilroy R."/>
            <person name="Ravi A."/>
            <person name="Getino M."/>
            <person name="Pursley I."/>
            <person name="Horton D.L."/>
            <person name="Alikhan N.F."/>
            <person name="Baker D."/>
            <person name="Gharbi K."/>
            <person name="Hall N."/>
            <person name="Watson M."/>
            <person name="Adriaenssens E.M."/>
            <person name="Foster-Nyarko E."/>
            <person name="Jarju S."/>
            <person name="Secka A."/>
            <person name="Antonio M."/>
            <person name="Oren A."/>
            <person name="Chaudhuri R.R."/>
            <person name="La Ragione R."/>
            <person name="Hildebrand F."/>
            <person name="Pallen M.J."/>
        </authorList>
    </citation>
    <scope>NUCLEOTIDE SEQUENCE</scope>
    <source>
        <strain evidence="11">B1-16210</strain>
    </source>
</reference>
<dbReference type="EMBL" id="JADINE010000051">
    <property type="protein sequence ID" value="MBO8407649.1"/>
    <property type="molecule type" value="Genomic_DNA"/>
</dbReference>
<organism evidence="11 12">
    <name type="scientific">Candidatus Enterousia excrementavium</name>
    <dbReference type="NCBI Taxonomy" id="2840789"/>
    <lineage>
        <taxon>Bacteria</taxon>
        <taxon>Pseudomonadati</taxon>
        <taxon>Pseudomonadota</taxon>
        <taxon>Alphaproteobacteria</taxon>
        <taxon>Candidatus Enterousia</taxon>
    </lineage>
</organism>
<evidence type="ECO:0000256" key="6">
    <source>
        <dbReference type="ARBA" id="ARBA00022723"/>
    </source>
</evidence>
<dbReference type="GO" id="GO:0002949">
    <property type="term" value="P:tRNA threonylcarbamoyladenosine modification"/>
    <property type="evidence" value="ECO:0007669"/>
    <property type="project" value="InterPro"/>
</dbReference>
<comment type="subcellular location">
    <subcellularLocation>
        <location evidence="1">Cytoplasm</location>
    </subcellularLocation>
</comment>
<keyword evidence="4" id="KW-0963">Cytoplasm</keyword>
<accession>A0A940DFS6</accession>
<keyword evidence="8" id="KW-0067">ATP-binding</keyword>
<protein>
    <recommendedName>
        <fullName evidence="3">tRNA threonylcarbamoyladenosine biosynthesis protein TsaE</fullName>
    </recommendedName>
    <alternativeName>
        <fullName evidence="10">t(6)A37 threonylcarbamoyladenosine biosynthesis protein TsaE</fullName>
    </alternativeName>
</protein>
<dbReference type="GO" id="GO:0005524">
    <property type="term" value="F:ATP binding"/>
    <property type="evidence" value="ECO:0007669"/>
    <property type="project" value="UniProtKB-KW"/>
</dbReference>
<evidence type="ECO:0000256" key="1">
    <source>
        <dbReference type="ARBA" id="ARBA00004496"/>
    </source>
</evidence>
<evidence type="ECO:0000256" key="3">
    <source>
        <dbReference type="ARBA" id="ARBA00019010"/>
    </source>
</evidence>
<sequence length="135" mass="14867">MAGTFKIKNIDETRNWAREFAKTLHAPVCVALHGDLGVGKSEIARTIIQTLRGADTVVPSPTFTIVQNYDGISHFDLYRINDVAELVEIGLPYAVQNDITLIEWPDIAAGFLPENTVHVYITAADGDAREITIDD</sequence>
<evidence type="ECO:0000256" key="4">
    <source>
        <dbReference type="ARBA" id="ARBA00022490"/>
    </source>
</evidence>
<keyword evidence="9" id="KW-0460">Magnesium</keyword>
<keyword evidence="7" id="KW-0547">Nucleotide-binding</keyword>
<comment type="similarity">
    <text evidence="2">Belongs to the TsaE family.</text>
</comment>
<dbReference type="GO" id="GO:0005737">
    <property type="term" value="C:cytoplasm"/>
    <property type="evidence" value="ECO:0007669"/>
    <property type="project" value="UniProtKB-SubCell"/>
</dbReference>
<proteinExistence type="inferred from homology"/>
<dbReference type="Proteomes" id="UP000721442">
    <property type="component" value="Unassembled WGS sequence"/>
</dbReference>
<reference evidence="11" key="1">
    <citation type="submission" date="2020-10" db="EMBL/GenBank/DDBJ databases">
        <authorList>
            <person name="Gilroy R."/>
        </authorList>
    </citation>
    <scope>NUCLEOTIDE SEQUENCE</scope>
    <source>
        <strain evidence="11">B1-16210</strain>
    </source>
</reference>
<dbReference type="Pfam" id="PF02367">
    <property type="entry name" value="TsaE"/>
    <property type="match status" value="1"/>
</dbReference>
<dbReference type="PANTHER" id="PTHR33540:SF2">
    <property type="entry name" value="TRNA THREONYLCARBAMOYLADENOSINE BIOSYNTHESIS PROTEIN TSAE"/>
    <property type="match status" value="1"/>
</dbReference>
<evidence type="ECO:0000256" key="9">
    <source>
        <dbReference type="ARBA" id="ARBA00022842"/>
    </source>
</evidence>
<evidence type="ECO:0000256" key="2">
    <source>
        <dbReference type="ARBA" id="ARBA00007599"/>
    </source>
</evidence>
<dbReference type="Gene3D" id="3.40.50.300">
    <property type="entry name" value="P-loop containing nucleotide triphosphate hydrolases"/>
    <property type="match status" value="1"/>
</dbReference>
<evidence type="ECO:0000256" key="5">
    <source>
        <dbReference type="ARBA" id="ARBA00022694"/>
    </source>
</evidence>
<dbReference type="PANTHER" id="PTHR33540">
    <property type="entry name" value="TRNA THREONYLCARBAMOYLADENOSINE BIOSYNTHESIS PROTEIN TSAE"/>
    <property type="match status" value="1"/>
</dbReference>
<evidence type="ECO:0000313" key="11">
    <source>
        <dbReference type="EMBL" id="MBO8407649.1"/>
    </source>
</evidence>
<gene>
    <name evidence="11" type="primary">tsaE</name>
    <name evidence="11" type="ORF">IAC77_04300</name>
</gene>
<dbReference type="GO" id="GO:0046872">
    <property type="term" value="F:metal ion binding"/>
    <property type="evidence" value="ECO:0007669"/>
    <property type="project" value="UniProtKB-KW"/>
</dbReference>
<dbReference type="AlphaFoldDB" id="A0A940DFS6"/>